<proteinExistence type="inferred from homology"/>
<dbReference type="PANTHER" id="PTHR12400">
    <property type="entry name" value="INOSITOL POLYPHOSPHATE KINASE"/>
    <property type="match status" value="1"/>
</dbReference>
<protein>
    <recommendedName>
        <fullName evidence="6">Kinase</fullName>
        <ecNumber evidence="6">2.7.-.-</ecNumber>
    </recommendedName>
</protein>
<name>A0A2A3ELB3_APICC</name>
<evidence type="ECO:0000256" key="7">
    <source>
        <dbReference type="SAM" id="MobiDB-lite"/>
    </source>
</evidence>
<dbReference type="EC" id="2.7.-.-" evidence="6"/>
<dbReference type="GO" id="GO:0046854">
    <property type="term" value="P:phosphatidylinositol phosphate biosynthetic process"/>
    <property type="evidence" value="ECO:0007669"/>
    <property type="project" value="TreeGrafter"/>
</dbReference>
<dbReference type="OrthoDB" id="338650at2759"/>
<dbReference type="GO" id="GO:0005524">
    <property type="term" value="F:ATP binding"/>
    <property type="evidence" value="ECO:0007669"/>
    <property type="project" value="UniProtKB-KW"/>
</dbReference>
<feature type="compositionally biased region" description="Basic and acidic residues" evidence="7">
    <location>
        <begin position="630"/>
        <end position="646"/>
    </location>
</feature>
<dbReference type="AlphaFoldDB" id="A0A2A3ELB3"/>
<evidence type="ECO:0000256" key="4">
    <source>
        <dbReference type="ARBA" id="ARBA00022777"/>
    </source>
</evidence>
<dbReference type="Proteomes" id="UP000242457">
    <property type="component" value="Unassembled WGS sequence"/>
</dbReference>
<keyword evidence="2 6" id="KW-0808">Transferase</keyword>
<organism evidence="8 9">
    <name type="scientific">Apis cerana cerana</name>
    <name type="common">Oriental honeybee</name>
    <dbReference type="NCBI Taxonomy" id="94128"/>
    <lineage>
        <taxon>Eukaryota</taxon>
        <taxon>Metazoa</taxon>
        <taxon>Ecdysozoa</taxon>
        <taxon>Arthropoda</taxon>
        <taxon>Hexapoda</taxon>
        <taxon>Insecta</taxon>
        <taxon>Pterygota</taxon>
        <taxon>Neoptera</taxon>
        <taxon>Endopterygota</taxon>
        <taxon>Hymenoptera</taxon>
        <taxon>Apocrita</taxon>
        <taxon>Aculeata</taxon>
        <taxon>Apoidea</taxon>
        <taxon>Anthophila</taxon>
        <taxon>Apidae</taxon>
        <taxon>Apis</taxon>
    </lineage>
</organism>
<evidence type="ECO:0000256" key="6">
    <source>
        <dbReference type="RuleBase" id="RU363090"/>
    </source>
</evidence>
<dbReference type="EMBL" id="KZ288215">
    <property type="protein sequence ID" value="PBC32555.1"/>
    <property type="molecule type" value="Genomic_DNA"/>
</dbReference>
<accession>A0A2A3ELB3</accession>
<evidence type="ECO:0000256" key="2">
    <source>
        <dbReference type="ARBA" id="ARBA00022679"/>
    </source>
</evidence>
<sequence length="1098" mass="124757">MQSITSKWTVLLRGQCISSRRNGRHNVHSLAFGAIQLRQLLKRQLCEKRKEVSIITEDSSRKQTVDPLSSNTKITRKRRVGIVENQYAVENNTGSSVCDLVRGLERLFDEKNAGNNKITMKSKKEQNAEEDVVDPVEENETYDEFDTIRIPIVRSLSKSPPNDEGIETDSDRRKGSIARCWSLDSTAASDEDISLTTHQQKRHKLRVTRCYSSDSAVLSDEDQIKGEEDGWDVLNMVEGNESDHNDGRLRYWRTPSVVVSDYSDYSYLDEKLERNDLDLEKYEGISSTPSQASSCSCLDCDEIRESLDTQFLQVCRSRRHSDSCCLCLDSMNAVIRNFNESENRRNSCLGSTETYYSKHNTQQFTQYIPESSSNLQEKTKIDLLDIPPIRKISDCSTTSSLSGDESDVVELQPVKSSKWIEYLSQYLFKKKENNDMNGPGRCSINLDVGISCFNLEPSYIVEAAVQQEAVNSGQSGNLCSRSVSRSINMDQEKKNNVENLKGGASTTPASPTLSTPPTDSASSGNVYCKCDDCLLGIVDDYQRNPSVVGRKKMQKTYDRITIPKIVICTKSLEDCVDKDECDRKSLSQRKIIRSRSRRYSRRFSSSIVDRRSPSSSRSPSPSLLASQPQDHNKEKSKNNHHCNQDSEKLHQLEIESDNSKEVDDNNCKKEENSIVDRLRNDLFECENKEKSNVCLKFEEKKRRKKSLDNVKILRNDRIDGYKRNLKCDKCSKYQSNGEEVCLENCSGYQQYLRLLEVPQINLEWGEGSSGDDLSSEWDSDYTDKSNEKKIPKVQLAGHQGNFRAGPTPGTILKKLCPQEEACFRLLMNDILRPYVPEFKGVLDVKDVEEGNVEETNSEETHQKDGSSDTVIKRTVVSSYLQLQDLLGDFEHPCVMDCKVGVRTYLESELAKAKERPKLRKDMYEKMVQVDPTAPNAEERRVQGVTKPRYMVWRETISSTATLGFRVEGIKLAHGGSSKDFKTTRTREQVTEALRRFVEGYPHAVPKYIQRLKAIRATLKASPFFASHEVVGSSLLFVHDTKNAGIWMIDFAKTLPLPQHLPRIHHDAEWKVGNHEDGYLIGVNNLIDIFQDIRNSEGT</sequence>
<evidence type="ECO:0000256" key="5">
    <source>
        <dbReference type="ARBA" id="ARBA00022840"/>
    </source>
</evidence>
<gene>
    <name evidence="8" type="ORF">APICC_01879</name>
</gene>
<dbReference type="GO" id="GO:0005634">
    <property type="term" value="C:nucleus"/>
    <property type="evidence" value="ECO:0007669"/>
    <property type="project" value="TreeGrafter"/>
</dbReference>
<feature type="compositionally biased region" description="Low complexity" evidence="7">
    <location>
        <begin position="602"/>
        <end position="622"/>
    </location>
</feature>
<dbReference type="InterPro" id="IPR038286">
    <property type="entry name" value="IPK_sf"/>
</dbReference>
<evidence type="ECO:0000256" key="3">
    <source>
        <dbReference type="ARBA" id="ARBA00022741"/>
    </source>
</evidence>
<comment type="similarity">
    <text evidence="1 6">Belongs to the inositol phosphokinase (IPK) family.</text>
</comment>
<dbReference type="SUPFAM" id="SSF56104">
    <property type="entry name" value="SAICAR synthase-like"/>
    <property type="match status" value="1"/>
</dbReference>
<feature type="compositionally biased region" description="Low complexity" evidence="7">
    <location>
        <begin position="504"/>
        <end position="521"/>
    </location>
</feature>
<dbReference type="GO" id="GO:0005737">
    <property type="term" value="C:cytoplasm"/>
    <property type="evidence" value="ECO:0007669"/>
    <property type="project" value="TreeGrafter"/>
</dbReference>
<keyword evidence="5" id="KW-0067">ATP-binding</keyword>
<keyword evidence="3" id="KW-0547">Nucleotide-binding</keyword>
<evidence type="ECO:0000256" key="1">
    <source>
        <dbReference type="ARBA" id="ARBA00007374"/>
    </source>
</evidence>
<evidence type="ECO:0000313" key="9">
    <source>
        <dbReference type="Proteomes" id="UP000242457"/>
    </source>
</evidence>
<reference evidence="8 9" key="1">
    <citation type="submission" date="2014-07" db="EMBL/GenBank/DDBJ databases">
        <title>Genomic and transcriptomic analysis on Apis cerana provide comprehensive insights into honey bee biology.</title>
        <authorList>
            <person name="Diao Q."/>
            <person name="Sun L."/>
            <person name="Zheng H."/>
            <person name="Zheng H."/>
            <person name="Xu S."/>
            <person name="Wang S."/>
            <person name="Zeng Z."/>
            <person name="Hu F."/>
            <person name="Su S."/>
            <person name="Wu J."/>
        </authorList>
    </citation>
    <scope>NUCLEOTIDE SEQUENCE [LARGE SCALE GENOMIC DNA]</scope>
    <source>
        <tissue evidence="8">Pupae without intestine</tissue>
    </source>
</reference>
<dbReference type="PANTHER" id="PTHR12400:SF97">
    <property type="entry name" value="KINASE"/>
    <property type="match status" value="1"/>
</dbReference>
<dbReference type="GO" id="GO:0000828">
    <property type="term" value="F:inositol hexakisphosphate kinase activity"/>
    <property type="evidence" value="ECO:0007669"/>
    <property type="project" value="TreeGrafter"/>
</dbReference>
<dbReference type="Gene3D" id="3.30.470.160">
    <property type="entry name" value="Inositol polyphosphate kinase"/>
    <property type="match status" value="1"/>
</dbReference>
<evidence type="ECO:0000313" key="8">
    <source>
        <dbReference type="EMBL" id="PBC32555.1"/>
    </source>
</evidence>
<feature type="region of interest" description="Disordered" evidence="7">
    <location>
        <begin position="602"/>
        <end position="646"/>
    </location>
</feature>
<keyword evidence="4 6" id="KW-0418">Kinase</keyword>
<dbReference type="InterPro" id="IPR005522">
    <property type="entry name" value="IPK"/>
</dbReference>
<dbReference type="STRING" id="94128.A0A2A3ELB3"/>
<dbReference type="GO" id="GO:0032958">
    <property type="term" value="P:inositol phosphate biosynthetic process"/>
    <property type="evidence" value="ECO:0007669"/>
    <property type="project" value="InterPro"/>
</dbReference>
<dbReference type="Pfam" id="PF03770">
    <property type="entry name" value="IPK"/>
    <property type="match status" value="1"/>
</dbReference>
<dbReference type="FunFam" id="3.30.470.160:FF:000001">
    <property type="entry name" value="Kinase"/>
    <property type="match status" value="1"/>
</dbReference>
<keyword evidence="9" id="KW-1185">Reference proteome</keyword>
<feature type="region of interest" description="Disordered" evidence="7">
    <location>
        <begin position="491"/>
        <end position="521"/>
    </location>
</feature>